<reference evidence="2 3" key="1">
    <citation type="submission" date="2019-09" db="EMBL/GenBank/DDBJ databases">
        <title>Phylogeny of genus Pseudoclavibacter and closely related genus.</title>
        <authorList>
            <person name="Li Y."/>
        </authorList>
    </citation>
    <scope>NUCLEOTIDE SEQUENCE [LARGE SCALE GENOMIC DNA]</scope>
    <source>
        <strain evidence="2 3">KCTC 13959</strain>
    </source>
</reference>
<name>A0A7J5BAD4_9MICO</name>
<feature type="transmembrane region" description="Helical" evidence="1">
    <location>
        <begin position="34"/>
        <end position="55"/>
    </location>
</feature>
<evidence type="ECO:0000256" key="1">
    <source>
        <dbReference type="SAM" id="Phobius"/>
    </source>
</evidence>
<dbReference type="Proteomes" id="UP000433493">
    <property type="component" value="Unassembled WGS sequence"/>
</dbReference>
<organism evidence="2 3">
    <name type="scientific">Gulosibacter chungangensis</name>
    <dbReference type="NCBI Taxonomy" id="979746"/>
    <lineage>
        <taxon>Bacteria</taxon>
        <taxon>Bacillati</taxon>
        <taxon>Actinomycetota</taxon>
        <taxon>Actinomycetes</taxon>
        <taxon>Micrococcales</taxon>
        <taxon>Microbacteriaceae</taxon>
        <taxon>Gulosibacter</taxon>
    </lineage>
</organism>
<dbReference type="RefSeq" id="WP_158052540.1">
    <property type="nucleotide sequence ID" value="NZ_WBKB01000005.1"/>
</dbReference>
<comment type="caution">
    <text evidence="2">The sequence shown here is derived from an EMBL/GenBank/DDBJ whole genome shotgun (WGS) entry which is preliminary data.</text>
</comment>
<dbReference type="AlphaFoldDB" id="A0A7J5BAD4"/>
<protein>
    <submittedName>
        <fullName evidence="2">Uncharacterized protein</fullName>
    </submittedName>
</protein>
<keyword evidence="1" id="KW-0812">Transmembrane</keyword>
<evidence type="ECO:0000313" key="3">
    <source>
        <dbReference type="Proteomes" id="UP000433493"/>
    </source>
</evidence>
<proteinExistence type="predicted"/>
<keyword evidence="1" id="KW-1133">Transmembrane helix</keyword>
<accession>A0A7J5BAD4</accession>
<gene>
    <name evidence="2" type="ORF">F8O05_09780</name>
</gene>
<dbReference type="OrthoDB" id="5120781at2"/>
<dbReference type="EMBL" id="WBKB01000005">
    <property type="protein sequence ID" value="KAB1642735.1"/>
    <property type="molecule type" value="Genomic_DNA"/>
</dbReference>
<keyword evidence="1" id="KW-0472">Membrane</keyword>
<evidence type="ECO:0000313" key="2">
    <source>
        <dbReference type="EMBL" id="KAB1642735.1"/>
    </source>
</evidence>
<keyword evidence="3" id="KW-1185">Reference proteome</keyword>
<sequence>MSHSNARDGDFVDIPPHEVEAPDSHGKFSLNEDWWATIVGTALVLLCLAGVVPNIGGWF</sequence>